<dbReference type="EMBL" id="HG739092">
    <property type="protein sequence ID" value="CDP02784.1"/>
    <property type="molecule type" value="Genomic_DNA"/>
</dbReference>
<feature type="transmembrane region" description="Helical" evidence="1">
    <location>
        <begin position="27"/>
        <end position="48"/>
    </location>
</feature>
<organism evidence="2 3">
    <name type="scientific">Coffea canephora</name>
    <name type="common">Robusta coffee</name>
    <dbReference type="NCBI Taxonomy" id="49390"/>
    <lineage>
        <taxon>Eukaryota</taxon>
        <taxon>Viridiplantae</taxon>
        <taxon>Streptophyta</taxon>
        <taxon>Embryophyta</taxon>
        <taxon>Tracheophyta</taxon>
        <taxon>Spermatophyta</taxon>
        <taxon>Magnoliopsida</taxon>
        <taxon>eudicotyledons</taxon>
        <taxon>Gunneridae</taxon>
        <taxon>Pentapetalae</taxon>
        <taxon>asterids</taxon>
        <taxon>lamiids</taxon>
        <taxon>Gentianales</taxon>
        <taxon>Rubiaceae</taxon>
        <taxon>Ixoroideae</taxon>
        <taxon>Gardenieae complex</taxon>
        <taxon>Bertiereae - Coffeeae clade</taxon>
        <taxon>Coffeeae</taxon>
        <taxon>Coffea</taxon>
    </lineage>
</organism>
<dbReference type="Gramene" id="CDP02784">
    <property type="protein sequence ID" value="CDP02784"/>
    <property type="gene ID" value="GSCOC_T00040281001"/>
</dbReference>
<evidence type="ECO:0000313" key="2">
    <source>
        <dbReference type="EMBL" id="CDP02784.1"/>
    </source>
</evidence>
<name>A0A068U3P8_COFCA</name>
<keyword evidence="1" id="KW-0472">Membrane</keyword>
<accession>A0A068U3P8</accession>
<reference evidence="3" key="1">
    <citation type="journal article" date="2014" name="Science">
        <title>The coffee genome provides insight into the convergent evolution of caffeine biosynthesis.</title>
        <authorList>
            <person name="Denoeud F."/>
            <person name="Carretero-Paulet L."/>
            <person name="Dereeper A."/>
            <person name="Droc G."/>
            <person name="Guyot R."/>
            <person name="Pietrella M."/>
            <person name="Zheng C."/>
            <person name="Alberti A."/>
            <person name="Anthony F."/>
            <person name="Aprea G."/>
            <person name="Aury J.M."/>
            <person name="Bento P."/>
            <person name="Bernard M."/>
            <person name="Bocs S."/>
            <person name="Campa C."/>
            <person name="Cenci A."/>
            <person name="Combes M.C."/>
            <person name="Crouzillat D."/>
            <person name="Da Silva C."/>
            <person name="Daddiego L."/>
            <person name="De Bellis F."/>
            <person name="Dussert S."/>
            <person name="Garsmeur O."/>
            <person name="Gayraud T."/>
            <person name="Guignon V."/>
            <person name="Jahn K."/>
            <person name="Jamilloux V."/>
            <person name="Joet T."/>
            <person name="Labadie K."/>
            <person name="Lan T."/>
            <person name="Leclercq J."/>
            <person name="Lepelley M."/>
            <person name="Leroy T."/>
            <person name="Li L.T."/>
            <person name="Librado P."/>
            <person name="Lopez L."/>
            <person name="Munoz A."/>
            <person name="Noel B."/>
            <person name="Pallavicini A."/>
            <person name="Perrotta G."/>
            <person name="Poncet V."/>
            <person name="Pot D."/>
            <person name="Priyono X."/>
            <person name="Rigoreau M."/>
            <person name="Rouard M."/>
            <person name="Rozas J."/>
            <person name="Tranchant-Dubreuil C."/>
            <person name="VanBuren R."/>
            <person name="Zhang Q."/>
            <person name="Andrade A.C."/>
            <person name="Argout X."/>
            <person name="Bertrand B."/>
            <person name="de Kochko A."/>
            <person name="Graziosi G."/>
            <person name="Henry R.J."/>
            <person name="Jayarama X."/>
            <person name="Ming R."/>
            <person name="Nagai C."/>
            <person name="Rounsley S."/>
            <person name="Sankoff D."/>
            <person name="Giuliano G."/>
            <person name="Albert V.A."/>
            <person name="Wincker P."/>
            <person name="Lashermes P."/>
        </authorList>
    </citation>
    <scope>NUCLEOTIDE SEQUENCE [LARGE SCALE GENOMIC DNA]</scope>
    <source>
        <strain evidence="3">cv. DH200-94</strain>
    </source>
</reference>
<keyword evidence="3" id="KW-1185">Reference proteome</keyword>
<evidence type="ECO:0000313" key="3">
    <source>
        <dbReference type="Proteomes" id="UP000295252"/>
    </source>
</evidence>
<keyword evidence="1" id="KW-0812">Transmembrane</keyword>
<dbReference type="AlphaFoldDB" id="A0A068U3P8"/>
<proteinExistence type="predicted"/>
<protein>
    <submittedName>
        <fullName evidence="2">Uncharacterized protein</fullName>
    </submittedName>
</protein>
<evidence type="ECO:0000256" key="1">
    <source>
        <dbReference type="SAM" id="Phobius"/>
    </source>
</evidence>
<gene>
    <name evidence="2" type="ORF">GSCOC_T00040281001</name>
</gene>
<dbReference type="InParanoid" id="A0A068U3P8"/>
<sequence>MTSLNLPTDTPPTMQTTSDKHFFLPPFLMDGSLLSVPATTSIIIFILSERYNQFTICRLRAQPTAPC</sequence>
<dbReference type="Proteomes" id="UP000295252">
    <property type="component" value="Chromosome IX"/>
</dbReference>
<keyword evidence="1" id="KW-1133">Transmembrane helix</keyword>